<dbReference type="Proteomes" id="UP001501600">
    <property type="component" value="Unassembled WGS sequence"/>
</dbReference>
<comment type="caution">
    <text evidence="4">The sequence shown here is derived from an EMBL/GenBank/DDBJ whole genome shotgun (WGS) entry which is preliminary data.</text>
</comment>
<keyword evidence="1" id="KW-0479">Metal-binding</keyword>
<dbReference type="SUPFAM" id="SSF56784">
    <property type="entry name" value="HAD-like"/>
    <property type="match status" value="1"/>
</dbReference>
<dbReference type="PANTHER" id="PTHR10000">
    <property type="entry name" value="PHOSPHOSERINE PHOSPHATASE"/>
    <property type="match status" value="1"/>
</dbReference>
<keyword evidence="3" id="KW-0460">Magnesium</keyword>
<dbReference type="SFLD" id="SFLDG01140">
    <property type="entry name" value="C2.B:_Phosphomannomutase_and_P"/>
    <property type="match status" value="1"/>
</dbReference>
<dbReference type="InterPro" id="IPR023214">
    <property type="entry name" value="HAD_sf"/>
</dbReference>
<name>A0ABP9S5D7_9GAMM</name>
<dbReference type="InterPro" id="IPR006381">
    <property type="entry name" value="HAD-SF-IIB-MPGP"/>
</dbReference>
<gene>
    <name evidence="4" type="ORF">GCM10025772_15680</name>
</gene>
<reference evidence="5" key="1">
    <citation type="journal article" date="2019" name="Int. J. Syst. Evol. Microbiol.">
        <title>The Global Catalogue of Microorganisms (GCM) 10K type strain sequencing project: providing services to taxonomists for standard genome sequencing and annotation.</title>
        <authorList>
            <consortium name="The Broad Institute Genomics Platform"/>
            <consortium name="The Broad Institute Genome Sequencing Center for Infectious Disease"/>
            <person name="Wu L."/>
            <person name="Ma J."/>
        </authorList>
    </citation>
    <scope>NUCLEOTIDE SEQUENCE [LARGE SCALE GENOMIC DNA]</scope>
    <source>
        <strain evidence="5">JCM 18720</strain>
    </source>
</reference>
<dbReference type="PANTHER" id="PTHR10000:SF8">
    <property type="entry name" value="HAD SUPERFAMILY HYDROLASE-LIKE, TYPE 3"/>
    <property type="match status" value="1"/>
</dbReference>
<organism evidence="4 5">
    <name type="scientific">Ferrimonas gelatinilytica</name>
    <dbReference type="NCBI Taxonomy" id="1255257"/>
    <lineage>
        <taxon>Bacteria</taxon>
        <taxon>Pseudomonadati</taxon>
        <taxon>Pseudomonadota</taxon>
        <taxon>Gammaproteobacteria</taxon>
        <taxon>Alteromonadales</taxon>
        <taxon>Ferrimonadaceae</taxon>
        <taxon>Ferrimonas</taxon>
    </lineage>
</organism>
<dbReference type="InterPro" id="IPR036412">
    <property type="entry name" value="HAD-like_sf"/>
</dbReference>
<evidence type="ECO:0000313" key="5">
    <source>
        <dbReference type="Proteomes" id="UP001501600"/>
    </source>
</evidence>
<evidence type="ECO:0000256" key="3">
    <source>
        <dbReference type="ARBA" id="ARBA00022842"/>
    </source>
</evidence>
<dbReference type="Gene3D" id="3.40.50.1000">
    <property type="entry name" value="HAD superfamily/HAD-like"/>
    <property type="match status" value="1"/>
</dbReference>
<keyword evidence="5" id="KW-1185">Reference proteome</keyword>
<proteinExistence type="predicted"/>
<keyword evidence="2" id="KW-0378">Hydrolase</keyword>
<evidence type="ECO:0000256" key="1">
    <source>
        <dbReference type="ARBA" id="ARBA00022723"/>
    </source>
</evidence>
<dbReference type="NCBIfam" id="TIGR01486">
    <property type="entry name" value="HAD-SF-IIB-MPGP"/>
    <property type="match status" value="1"/>
</dbReference>
<dbReference type="SFLD" id="SFLDG01142">
    <property type="entry name" value="C2.B.2:_Mannosyl-3-phosphoglyc"/>
    <property type="match status" value="1"/>
</dbReference>
<dbReference type="InterPro" id="IPR006379">
    <property type="entry name" value="HAD-SF_hydro_IIB"/>
</dbReference>
<dbReference type="SFLD" id="SFLDS00003">
    <property type="entry name" value="Haloacid_Dehalogenase"/>
    <property type="match status" value="1"/>
</dbReference>
<sequence>MTARKNTLSETPPRLIFTDLDGTLLDHHSYDFGPALPALERCRSLGIPVIFNTSKTLEESQALARELGIEAPLVVENGSAIWLPASAQHATEAARGKIVVLGARRSDLVGFLHALREQEGYSLQSFSDWDSATLAAHTGLSLTQASSAQQRAYSEPLLWQDTEHAFLHFQSRVQRAGYRLLRGGRFLHLLGQTDKGRALRWLCDHYHGLWGQAPRVMALGDGQNDSAMLEAAQIAVQVRSPVHPFPTLSRASTNARVIQTQLCGPEGWNEAVQAWLDETQ</sequence>
<dbReference type="EMBL" id="BAABLF010000008">
    <property type="protein sequence ID" value="GAA5190607.1"/>
    <property type="molecule type" value="Genomic_DNA"/>
</dbReference>
<dbReference type="RefSeq" id="WP_345316499.1">
    <property type="nucleotide sequence ID" value="NZ_BAABLF010000008.1"/>
</dbReference>
<protein>
    <submittedName>
        <fullName evidence="4">Mannosyl-3-phosphoglycerate phosphatase-related protein</fullName>
    </submittedName>
</protein>
<accession>A0ABP9S5D7</accession>
<dbReference type="Pfam" id="PF08282">
    <property type="entry name" value="Hydrolase_3"/>
    <property type="match status" value="2"/>
</dbReference>
<evidence type="ECO:0000313" key="4">
    <source>
        <dbReference type="EMBL" id="GAA5190607.1"/>
    </source>
</evidence>
<dbReference type="NCBIfam" id="TIGR01484">
    <property type="entry name" value="HAD-SF-IIB"/>
    <property type="match status" value="1"/>
</dbReference>
<evidence type="ECO:0000256" key="2">
    <source>
        <dbReference type="ARBA" id="ARBA00022801"/>
    </source>
</evidence>
<dbReference type="Gene3D" id="3.30.980.20">
    <property type="entry name" value="Putative mannosyl-3-phosphoglycerate phosphatase, domain 2"/>
    <property type="match status" value="1"/>
</dbReference>